<dbReference type="RefSeq" id="WP_084090410.1">
    <property type="nucleotide sequence ID" value="NZ_FWXD01000009.1"/>
</dbReference>
<reference evidence="2 3" key="1">
    <citation type="submission" date="2017-04" db="EMBL/GenBank/DDBJ databases">
        <authorList>
            <person name="Afonso C.L."/>
            <person name="Miller P.J."/>
            <person name="Scott M.A."/>
            <person name="Spackman E."/>
            <person name="Goraichik I."/>
            <person name="Dimitrov K.M."/>
            <person name="Suarez D.L."/>
            <person name="Swayne D.E."/>
        </authorList>
    </citation>
    <scope>NUCLEOTIDE SEQUENCE [LARGE SCALE GENOMIC DNA]</scope>
    <source>
        <strain evidence="2 3">DSM 23236</strain>
    </source>
</reference>
<evidence type="ECO:0000256" key="1">
    <source>
        <dbReference type="SAM" id="Phobius"/>
    </source>
</evidence>
<gene>
    <name evidence="2" type="ORF">SAMN02745857_01743</name>
</gene>
<keyword evidence="1" id="KW-1133">Transmembrane helix</keyword>
<dbReference type="Proteomes" id="UP000192761">
    <property type="component" value="Unassembled WGS sequence"/>
</dbReference>
<evidence type="ECO:0000313" key="3">
    <source>
        <dbReference type="Proteomes" id="UP000192761"/>
    </source>
</evidence>
<protein>
    <submittedName>
        <fullName evidence="2">Uncharacterized protein</fullName>
    </submittedName>
</protein>
<keyword evidence="1" id="KW-0472">Membrane</keyword>
<keyword evidence="3" id="KW-1185">Reference proteome</keyword>
<dbReference type="EMBL" id="FWXD01000009">
    <property type="protein sequence ID" value="SMC24085.1"/>
    <property type="molecule type" value="Genomic_DNA"/>
</dbReference>
<feature type="transmembrane region" description="Helical" evidence="1">
    <location>
        <begin position="256"/>
        <end position="286"/>
    </location>
</feature>
<accession>A0A1W1XJE6</accession>
<dbReference type="AlphaFoldDB" id="A0A1W1XJE6"/>
<keyword evidence="1" id="KW-0812">Transmembrane</keyword>
<sequence>MAEWSIWRALEEWRSKKHELNPVFARAGIFSDFETQINRIALDLRRAPPTPPLFSGDEHRDREELGRFRDGFYRHYDETLYKVETLLSHAWVPEAEPIAGEVRMELLQLRGQLRSAAGKVPDFSRLEQLLWHYARLDHPQHPIPSELLAERRRMLIDIAGYPLTVQHAVSEPYNDTVPPLASDDFRQQYAEHLQAYLDTPWLHCQIVTNWFVTLALDAALASKKRDVADEMRLAAMLPNRWPSLSRWASFEHADQVWYLLIACVAIGALFVEWWWLAIPGMVWLALSKGAHRRERKQIELKREQIASRAMLIKKVRDRFKTGHTSLEKLAYQLKQLDERGEYFDDNVYAALKLHHHDA</sequence>
<dbReference type="STRING" id="1121001.SAMN02745857_01743"/>
<organism evidence="2 3">
    <name type="scientific">Andreprevotia lacus DSM 23236</name>
    <dbReference type="NCBI Taxonomy" id="1121001"/>
    <lineage>
        <taxon>Bacteria</taxon>
        <taxon>Pseudomonadati</taxon>
        <taxon>Pseudomonadota</taxon>
        <taxon>Betaproteobacteria</taxon>
        <taxon>Neisseriales</taxon>
        <taxon>Chitinibacteraceae</taxon>
        <taxon>Andreprevotia</taxon>
    </lineage>
</organism>
<name>A0A1W1XJE6_9NEIS</name>
<dbReference type="OrthoDB" id="9125104at2"/>
<evidence type="ECO:0000313" key="2">
    <source>
        <dbReference type="EMBL" id="SMC24085.1"/>
    </source>
</evidence>
<proteinExistence type="predicted"/>